<dbReference type="InterPro" id="IPR000194">
    <property type="entry name" value="ATPase_F1/V1/A1_a/bsu_nucl-bd"/>
</dbReference>
<feature type="domain" description="Rho RNA-BD" evidence="13">
    <location>
        <begin position="220"/>
        <end position="295"/>
    </location>
</feature>
<evidence type="ECO:0000256" key="10">
    <source>
        <dbReference type="NCBIfam" id="TIGR00767"/>
    </source>
</evidence>
<comment type="function">
    <text evidence="9">Facilitates transcription termination by a mechanism that involves Rho binding to the nascent RNA, activation of Rho's RNA-dependent ATPase activity, and release of the mRNA from the DNA template.</text>
</comment>
<dbReference type="RefSeq" id="WP_015692028.1">
    <property type="nucleotide sequence ID" value="NC_016940.1"/>
</dbReference>
<dbReference type="Gene3D" id="3.40.50.300">
    <property type="entry name" value="P-loop containing nucleotide triphosphate hydrolases"/>
    <property type="match status" value="1"/>
</dbReference>
<dbReference type="PANTHER" id="PTHR46425">
    <property type="entry name" value="TRANSCRIPTION TERMINATION FACTOR RHO"/>
    <property type="match status" value="1"/>
</dbReference>
<dbReference type="InterPro" id="IPR041703">
    <property type="entry name" value="Rho_factor_ATP-bd"/>
</dbReference>
<evidence type="ECO:0000259" key="13">
    <source>
        <dbReference type="PROSITE" id="PS51856"/>
    </source>
</evidence>
<organism evidence="14 15">
    <name type="scientific">Saprospira grandis (strain Lewin)</name>
    <dbReference type="NCBI Taxonomy" id="984262"/>
    <lineage>
        <taxon>Bacteria</taxon>
        <taxon>Pseudomonadati</taxon>
        <taxon>Bacteroidota</taxon>
        <taxon>Saprospiria</taxon>
        <taxon>Saprospirales</taxon>
        <taxon>Saprospiraceae</taxon>
        <taxon>Saprospira</taxon>
    </lineage>
</organism>
<comment type="similarity">
    <text evidence="9 11">Belongs to the Rho family.</text>
</comment>
<dbReference type="SMART" id="SM00357">
    <property type="entry name" value="CSP"/>
    <property type="match status" value="1"/>
</dbReference>
<dbReference type="Pfam" id="PF07497">
    <property type="entry name" value="Rho_RNA_bind"/>
    <property type="match status" value="1"/>
</dbReference>
<dbReference type="STRING" id="984262.SGRA_1658"/>
<evidence type="ECO:0000256" key="12">
    <source>
        <dbReference type="SAM" id="MobiDB-lite"/>
    </source>
</evidence>
<dbReference type="eggNOG" id="COG1158">
    <property type="taxonomic scope" value="Bacteria"/>
</dbReference>
<dbReference type="HOGENOM" id="CLU_016377_1_2_10"/>
<dbReference type="PANTHER" id="PTHR46425:SF1">
    <property type="entry name" value="TRANSCRIPTION TERMINATION FACTOR RHO"/>
    <property type="match status" value="1"/>
</dbReference>
<sequence>MYNILQLNEMLVPQLRDIAERLQVKSYKRLPKKELIYKILDAQAIHGGVPPAPKEEQKEEPKKKAPAKSRKTTNKKEVEDQEAEKPQPKRRGRPPKKKVEAPKEEKAAKEETPEPKETPQDEKRQPKKRAPREQRNNQREPQERDNNRNQRNNKREPQERDNNRNQRDNKRESQEREQNEQSQDRKRYSRQNNQEQRNENERKDRKYARKKAFSVELDGVIEGGGVLEMTPDGFGFLRSPDYNYLPSPDDIYVSPSQVKLLGLRTGDSIQGTIRPPKEGEKYFALLQVSHINGWDPADIKDRVAFDHLRPTFPTEKLNIIDQENPKHYSTRIIDLFTPIGKGQRGLIVAQPKTGKTYLLKDVANAIAANHPEAYLIILLIDERPEEVTDMERNVRAEVISSTFDAHPENHVRVAGIVLEKAKRMVECGHDVIILLDSITRLARAHNTVAPASGKVLSGGVEANALLKPKQFFGAARNIENGGSLTILATALIDTGSRMDEVIFEEFKGTGNMELQLDRRLANKRVYPAIDLTKSSTRREELLHDEQIMSRMYILRRHLADMNTDEAMNFMLKHLRGTKNNKEFMLSMNS</sequence>
<keyword evidence="5 9" id="KW-0067">ATP-binding</keyword>
<evidence type="ECO:0000256" key="3">
    <source>
        <dbReference type="ARBA" id="ARBA00022801"/>
    </source>
</evidence>
<feature type="binding site" evidence="9">
    <location>
        <begin position="352"/>
        <end position="357"/>
    </location>
    <ligand>
        <name>ATP</name>
        <dbReference type="ChEBI" id="CHEBI:30616"/>
    </ligand>
</feature>
<dbReference type="HAMAP" id="MF_01884">
    <property type="entry name" value="Rho"/>
    <property type="match status" value="1"/>
</dbReference>
<dbReference type="SMART" id="SM00959">
    <property type="entry name" value="Rho_N"/>
    <property type="match status" value="1"/>
</dbReference>
<dbReference type="Gene3D" id="2.40.50.140">
    <property type="entry name" value="Nucleic acid-binding proteins"/>
    <property type="match status" value="1"/>
</dbReference>
<dbReference type="InterPro" id="IPR012340">
    <property type="entry name" value="NA-bd_OB-fold"/>
</dbReference>
<feature type="compositionally biased region" description="Basic and acidic residues" evidence="12">
    <location>
        <begin position="131"/>
        <end position="186"/>
    </location>
</feature>
<comment type="subunit">
    <text evidence="9">Homohexamer. The homohexamer assembles into an open ring structure.</text>
</comment>
<keyword evidence="6 9" id="KW-0694">RNA-binding</keyword>
<reference evidence="14 15" key="1">
    <citation type="journal article" date="2012" name="Stand. Genomic Sci.">
        <title>Complete genome sequencing and analysis of Saprospira grandis str. Lewin, a predatory marine bacterium.</title>
        <authorList>
            <person name="Saw J.H."/>
            <person name="Yuryev A."/>
            <person name="Kanbe M."/>
            <person name="Hou S."/>
            <person name="Young A.G."/>
            <person name="Aizawa S."/>
            <person name="Alam M."/>
        </authorList>
    </citation>
    <scope>NUCLEOTIDE SEQUENCE [LARGE SCALE GENOMIC DNA]</scope>
    <source>
        <strain evidence="14 15">Lewin</strain>
    </source>
</reference>
<evidence type="ECO:0000256" key="5">
    <source>
        <dbReference type="ARBA" id="ARBA00022840"/>
    </source>
</evidence>
<keyword evidence="8 9" id="KW-0804">Transcription</keyword>
<keyword evidence="1 9" id="KW-0806">Transcription termination</keyword>
<feature type="compositionally biased region" description="Basic and acidic residues" evidence="12">
    <location>
        <begin position="97"/>
        <end position="124"/>
    </location>
</feature>
<keyword evidence="4 9" id="KW-0347">Helicase</keyword>
<dbReference type="PROSITE" id="PS51856">
    <property type="entry name" value="RHO_RNA_BD"/>
    <property type="match status" value="1"/>
</dbReference>
<dbReference type="InterPro" id="IPR004665">
    <property type="entry name" value="Term_rho"/>
</dbReference>
<dbReference type="SMART" id="SM00382">
    <property type="entry name" value="AAA"/>
    <property type="match status" value="1"/>
</dbReference>
<feature type="binding site" evidence="9">
    <location>
        <begin position="340"/>
        <end position="345"/>
    </location>
    <ligand>
        <name>ATP</name>
        <dbReference type="ChEBI" id="CHEBI:30616"/>
    </ligand>
</feature>
<evidence type="ECO:0000256" key="8">
    <source>
        <dbReference type="ARBA" id="ARBA00023163"/>
    </source>
</evidence>
<feature type="compositionally biased region" description="Basic residues" evidence="12">
    <location>
        <begin position="64"/>
        <end position="73"/>
    </location>
</feature>
<dbReference type="InterPro" id="IPR036269">
    <property type="entry name" value="Rho_N_sf"/>
</dbReference>
<feature type="binding site" evidence="9">
    <location>
        <position position="383"/>
    </location>
    <ligand>
        <name>ATP</name>
        <dbReference type="ChEBI" id="CHEBI:30616"/>
    </ligand>
</feature>
<comment type="caution">
    <text evidence="9">Lacks conserved residue(s) required for the propagation of feature annotation.</text>
</comment>
<evidence type="ECO:0000256" key="1">
    <source>
        <dbReference type="ARBA" id="ARBA00022472"/>
    </source>
</evidence>
<keyword evidence="3 9" id="KW-0378">Hydrolase</keyword>
<dbReference type="InterPro" id="IPR011129">
    <property type="entry name" value="CSD"/>
</dbReference>
<dbReference type="EC" id="3.6.4.-" evidence="9 10"/>
<dbReference type="KEGG" id="sgn:SGRA_1658"/>
<evidence type="ECO:0000256" key="6">
    <source>
        <dbReference type="ARBA" id="ARBA00022884"/>
    </source>
</evidence>
<dbReference type="Gene3D" id="1.10.720.10">
    <property type="match status" value="1"/>
</dbReference>
<dbReference type="InterPro" id="IPR011112">
    <property type="entry name" value="Rho-like_N"/>
</dbReference>
<dbReference type="GO" id="GO:0016787">
    <property type="term" value="F:hydrolase activity"/>
    <property type="evidence" value="ECO:0007669"/>
    <property type="project" value="UniProtKB-KW"/>
</dbReference>
<dbReference type="SUPFAM" id="SSF50249">
    <property type="entry name" value="Nucleic acid-binding proteins"/>
    <property type="match status" value="1"/>
</dbReference>
<name>H6LAA8_SAPGL</name>
<evidence type="ECO:0000256" key="4">
    <source>
        <dbReference type="ARBA" id="ARBA00022806"/>
    </source>
</evidence>
<keyword evidence="15" id="KW-1185">Reference proteome</keyword>
<dbReference type="SUPFAM" id="SSF68912">
    <property type="entry name" value="Rho N-terminal domain-like"/>
    <property type="match status" value="1"/>
</dbReference>
<dbReference type="AlphaFoldDB" id="H6LAA8"/>
<dbReference type="CDD" id="cd01128">
    <property type="entry name" value="rho_factor_C"/>
    <property type="match status" value="1"/>
</dbReference>
<evidence type="ECO:0000313" key="14">
    <source>
        <dbReference type="EMBL" id="AFC24393.1"/>
    </source>
</evidence>
<keyword evidence="7 9" id="KW-0805">Transcription regulation</keyword>
<dbReference type="Pfam" id="PF07498">
    <property type="entry name" value="Rho_N"/>
    <property type="match status" value="1"/>
</dbReference>
<dbReference type="InterPro" id="IPR003593">
    <property type="entry name" value="AAA+_ATPase"/>
</dbReference>
<dbReference type="SUPFAM" id="SSF52540">
    <property type="entry name" value="P-loop containing nucleoside triphosphate hydrolases"/>
    <property type="match status" value="1"/>
</dbReference>
<dbReference type="NCBIfam" id="NF006886">
    <property type="entry name" value="PRK09376.1"/>
    <property type="match status" value="1"/>
</dbReference>
<proteinExistence type="inferred from homology"/>
<feature type="compositionally biased region" description="Basic and acidic residues" evidence="12">
    <location>
        <begin position="74"/>
        <end position="87"/>
    </location>
</feature>
<evidence type="ECO:0000256" key="11">
    <source>
        <dbReference type="PROSITE-ProRule" id="PRU01203"/>
    </source>
</evidence>
<dbReference type="GO" id="GO:0004386">
    <property type="term" value="F:helicase activity"/>
    <property type="evidence" value="ECO:0007669"/>
    <property type="project" value="UniProtKB-UniRule"/>
</dbReference>
<evidence type="ECO:0000256" key="7">
    <source>
        <dbReference type="ARBA" id="ARBA00023015"/>
    </source>
</evidence>
<accession>H6LAA8</accession>
<dbReference type="OrthoDB" id="9805197at2"/>
<dbReference type="GO" id="GO:0005829">
    <property type="term" value="C:cytosol"/>
    <property type="evidence" value="ECO:0007669"/>
    <property type="project" value="UniProtKB-ARBA"/>
</dbReference>
<gene>
    <name evidence="9 14" type="primary">rho</name>
    <name evidence="14" type="ordered locus">SGRA_1658</name>
</gene>
<dbReference type="NCBIfam" id="TIGR00767">
    <property type="entry name" value="rho"/>
    <property type="match status" value="1"/>
</dbReference>
<keyword evidence="2 9" id="KW-0547">Nucleotide-binding</keyword>
<dbReference type="InterPro" id="IPR011113">
    <property type="entry name" value="Rho_RNA-bd"/>
</dbReference>
<dbReference type="Proteomes" id="UP000007519">
    <property type="component" value="Chromosome"/>
</dbReference>
<evidence type="ECO:0000256" key="2">
    <source>
        <dbReference type="ARBA" id="ARBA00022741"/>
    </source>
</evidence>
<dbReference type="GO" id="GO:0006353">
    <property type="term" value="P:DNA-templated transcription termination"/>
    <property type="evidence" value="ECO:0007669"/>
    <property type="project" value="UniProtKB-UniRule"/>
</dbReference>
<evidence type="ECO:0000256" key="9">
    <source>
        <dbReference type="HAMAP-Rule" id="MF_01884"/>
    </source>
</evidence>
<dbReference type="InterPro" id="IPR027417">
    <property type="entry name" value="P-loop_NTPase"/>
</dbReference>
<protein>
    <recommendedName>
        <fullName evidence="9 10">Transcription termination factor Rho</fullName>
        <ecNumber evidence="9 10">3.6.4.-</ecNumber>
    </recommendedName>
    <alternativeName>
        <fullName evidence="9">ATP-dependent helicase Rho</fullName>
    </alternativeName>
</protein>
<dbReference type="EMBL" id="CP002831">
    <property type="protein sequence ID" value="AFC24393.1"/>
    <property type="molecule type" value="Genomic_DNA"/>
</dbReference>
<dbReference type="GO" id="GO:0008186">
    <property type="term" value="F:ATP-dependent activity, acting on RNA"/>
    <property type="evidence" value="ECO:0007669"/>
    <property type="project" value="UniProtKB-UniRule"/>
</dbReference>
<dbReference type="Pfam" id="PF00006">
    <property type="entry name" value="ATP-synt_ab"/>
    <property type="match status" value="1"/>
</dbReference>
<dbReference type="GO" id="GO:0003723">
    <property type="term" value="F:RNA binding"/>
    <property type="evidence" value="ECO:0007669"/>
    <property type="project" value="UniProtKB-UniRule"/>
</dbReference>
<evidence type="ECO:0000313" key="15">
    <source>
        <dbReference type="Proteomes" id="UP000007519"/>
    </source>
</evidence>
<feature type="region of interest" description="Disordered" evidence="12">
    <location>
        <begin position="46"/>
        <end position="207"/>
    </location>
</feature>
<dbReference type="CDD" id="cd04459">
    <property type="entry name" value="Rho_CSD"/>
    <property type="match status" value="1"/>
</dbReference>
<dbReference type="GO" id="GO:0005524">
    <property type="term" value="F:ATP binding"/>
    <property type="evidence" value="ECO:0007669"/>
    <property type="project" value="UniProtKB-UniRule"/>
</dbReference>
<feature type="compositionally biased region" description="Basic and acidic residues" evidence="12">
    <location>
        <begin position="53"/>
        <end position="63"/>
    </location>
</feature>